<sequence>MLTEDERDRRTVFVQQLAARLEHKHLHEFFPKVGRVKDAQIVKDRVSGRSSVGYVEFYDEESVAAAIALTGQKLKGVPIIAQHTEAEKNRQARAEGAPSAASGCLILENLGIIFSSTKLADDSGG</sequence>
<proteinExistence type="predicted"/>
<dbReference type="GO" id="GO:0003723">
    <property type="term" value="F:RNA binding"/>
    <property type="evidence" value="ECO:0007669"/>
    <property type="project" value="UniProtKB-UniRule"/>
</dbReference>
<dbReference type="Gene3D" id="3.30.70.330">
    <property type="match status" value="1"/>
</dbReference>
<evidence type="ECO:0000313" key="3">
    <source>
        <dbReference type="EMBL" id="KAF2491172.1"/>
    </source>
</evidence>
<evidence type="ECO:0000259" key="2">
    <source>
        <dbReference type="PROSITE" id="PS50102"/>
    </source>
</evidence>
<gene>
    <name evidence="3" type="ORF">BU16DRAFT_530715</name>
</gene>
<accession>A0A6A6QFW9</accession>
<dbReference type="Proteomes" id="UP000799750">
    <property type="component" value="Unassembled WGS sequence"/>
</dbReference>
<dbReference type="SUPFAM" id="SSF54928">
    <property type="entry name" value="RNA-binding domain, RBD"/>
    <property type="match status" value="1"/>
</dbReference>
<dbReference type="AlphaFoldDB" id="A0A6A6QFW9"/>
<evidence type="ECO:0000313" key="4">
    <source>
        <dbReference type="Proteomes" id="UP000799750"/>
    </source>
</evidence>
<keyword evidence="4" id="KW-1185">Reference proteome</keyword>
<dbReference type="OrthoDB" id="5411533at2759"/>
<dbReference type="InterPro" id="IPR006509">
    <property type="entry name" value="RBM39_SF"/>
</dbReference>
<dbReference type="EMBL" id="MU004196">
    <property type="protein sequence ID" value="KAF2491172.1"/>
    <property type="molecule type" value="Genomic_DNA"/>
</dbReference>
<organism evidence="3 4">
    <name type="scientific">Lophium mytilinum</name>
    <dbReference type="NCBI Taxonomy" id="390894"/>
    <lineage>
        <taxon>Eukaryota</taxon>
        <taxon>Fungi</taxon>
        <taxon>Dikarya</taxon>
        <taxon>Ascomycota</taxon>
        <taxon>Pezizomycotina</taxon>
        <taxon>Dothideomycetes</taxon>
        <taxon>Pleosporomycetidae</taxon>
        <taxon>Mytilinidiales</taxon>
        <taxon>Mytilinidiaceae</taxon>
        <taxon>Lophium</taxon>
    </lineage>
</organism>
<dbReference type="GO" id="GO:0006397">
    <property type="term" value="P:mRNA processing"/>
    <property type="evidence" value="ECO:0007669"/>
    <property type="project" value="InterPro"/>
</dbReference>
<keyword evidence="1" id="KW-0694">RNA-binding</keyword>
<dbReference type="InterPro" id="IPR035979">
    <property type="entry name" value="RBD_domain_sf"/>
</dbReference>
<protein>
    <recommendedName>
        <fullName evidence="2">RRM domain-containing protein</fullName>
    </recommendedName>
</protein>
<dbReference type="PANTHER" id="PTHR48036">
    <property type="entry name" value="SPLICING FACTOR (PAD-1), PUTATIVE (AFU_ORTHOLOGUE AFUA_1G15810)-RELATED"/>
    <property type="match status" value="1"/>
</dbReference>
<dbReference type="InterPro" id="IPR012677">
    <property type="entry name" value="Nucleotide-bd_a/b_plait_sf"/>
</dbReference>
<dbReference type="GO" id="GO:0005634">
    <property type="term" value="C:nucleus"/>
    <property type="evidence" value="ECO:0007669"/>
    <property type="project" value="InterPro"/>
</dbReference>
<reference evidence="3" key="1">
    <citation type="journal article" date="2020" name="Stud. Mycol.">
        <title>101 Dothideomycetes genomes: a test case for predicting lifestyles and emergence of pathogens.</title>
        <authorList>
            <person name="Haridas S."/>
            <person name="Albert R."/>
            <person name="Binder M."/>
            <person name="Bloem J."/>
            <person name="Labutti K."/>
            <person name="Salamov A."/>
            <person name="Andreopoulos B."/>
            <person name="Baker S."/>
            <person name="Barry K."/>
            <person name="Bills G."/>
            <person name="Bluhm B."/>
            <person name="Cannon C."/>
            <person name="Castanera R."/>
            <person name="Culley D."/>
            <person name="Daum C."/>
            <person name="Ezra D."/>
            <person name="Gonzalez J."/>
            <person name="Henrissat B."/>
            <person name="Kuo A."/>
            <person name="Liang C."/>
            <person name="Lipzen A."/>
            <person name="Lutzoni F."/>
            <person name="Magnuson J."/>
            <person name="Mondo S."/>
            <person name="Nolan M."/>
            <person name="Ohm R."/>
            <person name="Pangilinan J."/>
            <person name="Park H.-J."/>
            <person name="Ramirez L."/>
            <person name="Alfaro M."/>
            <person name="Sun H."/>
            <person name="Tritt A."/>
            <person name="Yoshinaga Y."/>
            <person name="Zwiers L.-H."/>
            <person name="Turgeon B."/>
            <person name="Goodwin S."/>
            <person name="Spatafora J."/>
            <person name="Crous P."/>
            <person name="Grigoriev I."/>
        </authorList>
    </citation>
    <scope>NUCLEOTIDE SEQUENCE</scope>
    <source>
        <strain evidence="3">CBS 269.34</strain>
    </source>
</reference>
<dbReference type="PROSITE" id="PS50102">
    <property type="entry name" value="RRM"/>
    <property type="match status" value="1"/>
</dbReference>
<dbReference type="Pfam" id="PF00076">
    <property type="entry name" value="RRM_1"/>
    <property type="match status" value="1"/>
</dbReference>
<evidence type="ECO:0000256" key="1">
    <source>
        <dbReference type="PROSITE-ProRule" id="PRU00176"/>
    </source>
</evidence>
<dbReference type="SMART" id="SM00360">
    <property type="entry name" value="RRM"/>
    <property type="match status" value="1"/>
</dbReference>
<feature type="domain" description="RRM" evidence="2">
    <location>
        <begin position="10"/>
        <end position="86"/>
    </location>
</feature>
<name>A0A6A6QFW9_9PEZI</name>
<dbReference type="InterPro" id="IPR000504">
    <property type="entry name" value="RRM_dom"/>
</dbReference>